<accession>A0A4Z1FYA6</accession>
<dbReference type="Proteomes" id="UP000297910">
    <property type="component" value="Unassembled WGS sequence"/>
</dbReference>
<proteinExistence type="predicted"/>
<feature type="region of interest" description="Disordered" evidence="1">
    <location>
        <begin position="121"/>
        <end position="203"/>
    </location>
</feature>
<sequence length="420" mass="43707">MGSGAAHIITPRTIISTGSPTVLGLQARQTTAFATSTCGFLNGNANQPLVANSGSECTFDTTATLWGLCRTGAKQKSASFCVSSILLVGADQTYTHMTCASQANASPPVFLFEATTTAPIPASTSEQSSSAAITASQSNVQSNQESATPSTSGSATNTASKASASDSSSNSISKSVSNSVSSGAIESQSSDATSSSEPSPRESIFTVSGSLVTSFFGQTNTVGVTVSITTTASGISSPSPSDSTAPAPKNPPKYDPKALIGIVLGVLVFLLLLIFTLIWIGKYRRAQKSKSTAPTAESPTNFFFSNLPEVMEPFAKTDGIHEMYDNHGELRELDIAGAVAGRTGRVSVRELAGTPVVGGRRCGRRSAREMEGGMVWGRERISIKELDGDVFVLDGGVFVRNGRRGDSMTQVFELDGQSYI</sequence>
<keyword evidence="2" id="KW-0812">Transmembrane</keyword>
<evidence type="ECO:0000256" key="1">
    <source>
        <dbReference type="SAM" id="MobiDB-lite"/>
    </source>
</evidence>
<gene>
    <name evidence="3" type="ORF">BPAE_0011g00770</name>
</gene>
<keyword evidence="2" id="KW-0472">Membrane</keyword>
<keyword evidence="4" id="KW-1185">Reference proteome</keyword>
<feature type="compositionally biased region" description="Low complexity" evidence="1">
    <location>
        <begin position="121"/>
        <end position="138"/>
    </location>
</feature>
<feature type="compositionally biased region" description="Low complexity" evidence="1">
    <location>
        <begin position="145"/>
        <end position="198"/>
    </location>
</feature>
<organism evidence="3 4">
    <name type="scientific">Botrytis paeoniae</name>
    <dbReference type="NCBI Taxonomy" id="278948"/>
    <lineage>
        <taxon>Eukaryota</taxon>
        <taxon>Fungi</taxon>
        <taxon>Dikarya</taxon>
        <taxon>Ascomycota</taxon>
        <taxon>Pezizomycotina</taxon>
        <taxon>Leotiomycetes</taxon>
        <taxon>Helotiales</taxon>
        <taxon>Sclerotiniaceae</taxon>
        <taxon>Botrytis</taxon>
    </lineage>
</organism>
<keyword evidence="2" id="KW-1133">Transmembrane helix</keyword>
<feature type="transmembrane region" description="Helical" evidence="2">
    <location>
        <begin position="258"/>
        <end position="280"/>
    </location>
</feature>
<name>A0A4Z1FYA6_9HELO</name>
<feature type="region of interest" description="Disordered" evidence="1">
    <location>
        <begin position="232"/>
        <end position="251"/>
    </location>
</feature>
<evidence type="ECO:0000313" key="3">
    <source>
        <dbReference type="EMBL" id="TGO29804.1"/>
    </source>
</evidence>
<reference evidence="3 4" key="1">
    <citation type="submission" date="2017-12" db="EMBL/GenBank/DDBJ databases">
        <title>Comparative genomics of Botrytis spp.</title>
        <authorList>
            <person name="Valero-Jimenez C.A."/>
            <person name="Tapia P."/>
            <person name="Veloso J."/>
            <person name="Silva-Moreno E."/>
            <person name="Staats M."/>
            <person name="Valdes J.H."/>
            <person name="Van Kan J.A.L."/>
        </authorList>
    </citation>
    <scope>NUCLEOTIDE SEQUENCE [LARGE SCALE GENOMIC DNA]</scope>
    <source>
        <strain evidence="3 4">Bp0003</strain>
    </source>
</reference>
<evidence type="ECO:0000313" key="4">
    <source>
        <dbReference type="Proteomes" id="UP000297910"/>
    </source>
</evidence>
<evidence type="ECO:0000256" key="2">
    <source>
        <dbReference type="SAM" id="Phobius"/>
    </source>
</evidence>
<feature type="compositionally biased region" description="Low complexity" evidence="1">
    <location>
        <begin position="232"/>
        <end position="247"/>
    </location>
</feature>
<dbReference type="EMBL" id="PQXI01000011">
    <property type="protein sequence ID" value="TGO29804.1"/>
    <property type="molecule type" value="Genomic_DNA"/>
</dbReference>
<dbReference type="AlphaFoldDB" id="A0A4Z1FYA6"/>
<comment type="caution">
    <text evidence="3">The sequence shown here is derived from an EMBL/GenBank/DDBJ whole genome shotgun (WGS) entry which is preliminary data.</text>
</comment>
<protein>
    <submittedName>
        <fullName evidence="3">Uncharacterized protein</fullName>
    </submittedName>
</protein>